<keyword evidence="1" id="KW-0472">Membrane</keyword>
<accession>A0A061M227</accession>
<feature type="transmembrane region" description="Helical" evidence="1">
    <location>
        <begin position="264"/>
        <end position="284"/>
    </location>
</feature>
<keyword evidence="1" id="KW-0812">Transmembrane</keyword>
<name>A0A061M227_NEOTH</name>
<feature type="transmembrane region" description="Helical" evidence="1">
    <location>
        <begin position="236"/>
        <end position="257"/>
    </location>
</feature>
<evidence type="ECO:0000313" key="2">
    <source>
        <dbReference type="EMBL" id="GAF27420.1"/>
    </source>
</evidence>
<dbReference type="EMBL" id="DF238841">
    <property type="protein sequence ID" value="GAF27420.1"/>
    <property type="molecule type" value="Genomic_DNA"/>
</dbReference>
<gene>
    <name evidence="2" type="ORF">MTY_2762</name>
</gene>
<reference evidence="2" key="1">
    <citation type="journal article" date="2014" name="Gene">
        <title>Genome-guided analysis of transformation efficiency and carbon dioxide assimilation by Moorella thermoacetica Y72.</title>
        <authorList>
            <person name="Tsukahara K."/>
            <person name="Kita A."/>
            <person name="Nakashimada Y."/>
            <person name="Hoshino T."/>
            <person name="Murakami K."/>
        </authorList>
    </citation>
    <scope>NUCLEOTIDE SEQUENCE [LARGE SCALE GENOMIC DNA]</scope>
    <source>
        <strain evidence="2">Y72</strain>
    </source>
</reference>
<evidence type="ECO:0000256" key="1">
    <source>
        <dbReference type="SAM" id="Phobius"/>
    </source>
</evidence>
<sequence>MIQGGRKLSQMLPEEFALDLYGYAAIIRLVEKRGEMDISLTKKRRDAEIEKENSLRGKTDMFSGMRYNNTRGKRLKLDQEVHDKKRWLDAWLKKAWAAIDREHSFSFVEDLKSQPLERLLAQYDAPEEKRFKRYLIMQEAVLTPLYGRLEGLPDVKVSEIDKEAGLEFAARICSLPASAGKELLARTNAFIKEATNYWERLIKYTMAGTLALIVTAGLAAPALAGAVGAAMGLHGAAAFTAGLAFFGGGAVAAGGLGMAGGLTVLVGGGAVLGAVGGAGLAHILELPKETMLLSMAKLVNYVNYLTSLKPTIHSQTVTLSILEQFLRFKNQLETEMLCGSTVAKDSERGLVLSNTLNHTFEALYKTVVMGKR</sequence>
<feature type="transmembrane region" description="Helical" evidence="1">
    <location>
        <begin position="210"/>
        <end position="230"/>
    </location>
</feature>
<keyword evidence="1" id="KW-1133">Transmembrane helix</keyword>
<dbReference type="AlphaFoldDB" id="A0A061M227"/>
<dbReference type="Proteomes" id="UP000063718">
    <property type="component" value="Unassembled WGS sequence"/>
</dbReference>
<organism evidence="2">
    <name type="scientific">Moorella thermoacetica Y72</name>
    <dbReference type="NCBI Taxonomy" id="1325331"/>
    <lineage>
        <taxon>Bacteria</taxon>
        <taxon>Bacillati</taxon>
        <taxon>Bacillota</taxon>
        <taxon>Clostridia</taxon>
        <taxon>Neomoorellales</taxon>
        <taxon>Neomoorellaceae</taxon>
        <taxon>Neomoorella</taxon>
    </lineage>
</organism>
<protein>
    <submittedName>
        <fullName evidence="2">Uncharacterized protein</fullName>
    </submittedName>
</protein>
<proteinExistence type="predicted"/>